<dbReference type="InterPro" id="IPR034720">
    <property type="entry name" value="Viral_alk_exo"/>
</dbReference>
<evidence type="ECO:0000256" key="5">
    <source>
        <dbReference type="PROSITE-ProRule" id="PRU00325"/>
    </source>
</evidence>
<keyword evidence="2" id="KW-0255">Endonuclease</keyword>
<protein>
    <recommendedName>
        <fullName evidence="6">SWIM-type domain-containing protein</fullName>
    </recommendedName>
</protein>
<dbReference type="SUPFAM" id="SSF52980">
    <property type="entry name" value="Restriction endonuclease-like"/>
    <property type="match status" value="1"/>
</dbReference>
<sequence length="419" mass="47753">MAAIQNSSDKRRAKLSDLPDNFAFAKTHQVSLKSRQQGYRYFAEGYIHKVSLFFLENESNLEISAKCFRSQRKSEKPHSVNIEINKALGEIVDAYCTCQAGMCGACSHIMGLAESLKQWQLMGLTDVPAHLSCTSLPQVWSVPRGRKIDPVSVPELIVVNPKPIRKKRPIKNTLTECRKLRVTSSDIEYLKSLKDLPISYLVSSQNISTVITHVGTVPVASGLSTHAPFYVQTPAKSIDTICGDLVFPKDSPVSLRQQFTTETNFMSQADCITLEENTRGQSDNPLWKSARKHRLTSSKFGAIIKRKHITTKFIDSLLNPKDFSSKQTSWALFKIHLMKRDFFKIKVFQNSQQVALKNIQYHNIIITYINHIYIQQFSFWSIFIYNKMTKNPQVSRSLLNSKTEMLPFHFPKINNTNKN</sequence>
<dbReference type="InterPro" id="IPR011335">
    <property type="entry name" value="Restrct_endonuc-II-like"/>
</dbReference>
<dbReference type="Gene3D" id="3.90.320.10">
    <property type="match status" value="1"/>
</dbReference>
<keyword evidence="5" id="KW-0862">Zinc</keyword>
<evidence type="ECO:0000256" key="3">
    <source>
        <dbReference type="ARBA" id="ARBA00022801"/>
    </source>
</evidence>
<comment type="caution">
    <text evidence="7">The sequence shown here is derived from an EMBL/GenBank/DDBJ whole genome shotgun (WGS) entry which is preliminary data.</text>
</comment>
<evidence type="ECO:0000259" key="6">
    <source>
        <dbReference type="PROSITE" id="PS50966"/>
    </source>
</evidence>
<keyword evidence="3" id="KW-0378">Hydrolase</keyword>
<evidence type="ECO:0000313" key="7">
    <source>
        <dbReference type="EMBL" id="KAJ8308110.1"/>
    </source>
</evidence>
<dbReference type="InterPro" id="IPR011604">
    <property type="entry name" value="PDDEXK-like_dom_sf"/>
</dbReference>
<name>A0ABQ9EWH9_TEGGR</name>
<keyword evidence="4" id="KW-0269">Exonuclease</keyword>
<accession>A0ABQ9EWH9</accession>
<dbReference type="Pfam" id="PF01771">
    <property type="entry name" value="Viral_alk_exo"/>
    <property type="match status" value="1"/>
</dbReference>
<dbReference type="EMBL" id="JARBDR010000657">
    <property type="protein sequence ID" value="KAJ8308110.1"/>
    <property type="molecule type" value="Genomic_DNA"/>
</dbReference>
<evidence type="ECO:0000256" key="4">
    <source>
        <dbReference type="ARBA" id="ARBA00022839"/>
    </source>
</evidence>
<evidence type="ECO:0000256" key="1">
    <source>
        <dbReference type="ARBA" id="ARBA00022722"/>
    </source>
</evidence>
<dbReference type="PANTHER" id="PTHR47526">
    <property type="entry name" value="ATP-DEPENDENT DNA HELICASE"/>
    <property type="match status" value="1"/>
</dbReference>
<dbReference type="InterPro" id="IPR007527">
    <property type="entry name" value="Znf_SWIM"/>
</dbReference>
<reference evidence="7 8" key="1">
    <citation type="submission" date="2022-12" db="EMBL/GenBank/DDBJ databases">
        <title>Chromosome-level genome of Tegillarca granosa.</title>
        <authorList>
            <person name="Kim J."/>
        </authorList>
    </citation>
    <scope>NUCLEOTIDE SEQUENCE [LARGE SCALE GENOMIC DNA]</scope>
    <source>
        <strain evidence="7">Teg-2019</strain>
        <tissue evidence="7">Adductor muscle</tissue>
    </source>
</reference>
<feature type="domain" description="SWIM-type" evidence="6">
    <location>
        <begin position="78"/>
        <end position="117"/>
    </location>
</feature>
<keyword evidence="5" id="KW-0479">Metal-binding</keyword>
<evidence type="ECO:0000256" key="2">
    <source>
        <dbReference type="ARBA" id="ARBA00022759"/>
    </source>
</evidence>
<organism evidence="7 8">
    <name type="scientific">Tegillarca granosa</name>
    <name type="common">Malaysian cockle</name>
    <name type="synonym">Anadara granosa</name>
    <dbReference type="NCBI Taxonomy" id="220873"/>
    <lineage>
        <taxon>Eukaryota</taxon>
        <taxon>Metazoa</taxon>
        <taxon>Spiralia</taxon>
        <taxon>Lophotrochozoa</taxon>
        <taxon>Mollusca</taxon>
        <taxon>Bivalvia</taxon>
        <taxon>Autobranchia</taxon>
        <taxon>Pteriomorphia</taxon>
        <taxon>Arcoida</taxon>
        <taxon>Arcoidea</taxon>
        <taxon>Arcidae</taxon>
        <taxon>Tegillarca</taxon>
    </lineage>
</organism>
<gene>
    <name evidence="7" type="ORF">KUTeg_012984</name>
</gene>
<keyword evidence="8" id="KW-1185">Reference proteome</keyword>
<evidence type="ECO:0000313" key="8">
    <source>
        <dbReference type="Proteomes" id="UP001217089"/>
    </source>
</evidence>
<keyword evidence="1" id="KW-0540">Nuclease</keyword>
<dbReference type="Proteomes" id="UP001217089">
    <property type="component" value="Unassembled WGS sequence"/>
</dbReference>
<proteinExistence type="predicted"/>
<keyword evidence="5" id="KW-0863">Zinc-finger</keyword>
<dbReference type="PANTHER" id="PTHR47526:SF3">
    <property type="entry name" value="PHD-TYPE DOMAIN-CONTAINING PROTEIN"/>
    <property type="match status" value="1"/>
</dbReference>
<dbReference type="PROSITE" id="PS50966">
    <property type="entry name" value="ZF_SWIM"/>
    <property type="match status" value="1"/>
</dbReference>